<dbReference type="EMBL" id="SHNO01000001">
    <property type="protein sequence ID" value="MCX2977894.1"/>
    <property type="molecule type" value="Genomic_DNA"/>
</dbReference>
<dbReference type="SUPFAM" id="SSF54637">
    <property type="entry name" value="Thioesterase/thiol ester dehydrase-isomerase"/>
    <property type="match status" value="1"/>
</dbReference>
<name>A0ABT3T8U5_9GAMM</name>
<dbReference type="InterPro" id="IPR039298">
    <property type="entry name" value="ACOT13"/>
</dbReference>
<feature type="domain" description="Thioesterase" evidence="3">
    <location>
        <begin position="52"/>
        <end position="124"/>
    </location>
</feature>
<accession>A0ABT3T8U5</accession>
<comment type="similarity">
    <text evidence="1">Belongs to the thioesterase PaaI family.</text>
</comment>
<evidence type="ECO:0000256" key="1">
    <source>
        <dbReference type="ARBA" id="ARBA00008324"/>
    </source>
</evidence>
<evidence type="ECO:0000256" key="2">
    <source>
        <dbReference type="ARBA" id="ARBA00022801"/>
    </source>
</evidence>
<evidence type="ECO:0000313" key="4">
    <source>
        <dbReference type="EMBL" id="MCX2977894.1"/>
    </source>
</evidence>
<dbReference type="InterPro" id="IPR006683">
    <property type="entry name" value="Thioestr_dom"/>
</dbReference>
<keyword evidence="2" id="KW-0378">Hydrolase</keyword>
<dbReference type="InterPro" id="IPR003736">
    <property type="entry name" value="PAAI_dom"/>
</dbReference>
<dbReference type="NCBIfam" id="TIGR00369">
    <property type="entry name" value="unchar_dom_1"/>
    <property type="match status" value="1"/>
</dbReference>
<evidence type="ECO:0000313" key="5">
    <source>
        <dbReference type="Proteomes" id="UP001143304"/>
    </source>
</evidence>
<evidence type="ECO:0000259" key="3">
    <source>
        <dbReference type="Pfam" id="PF03061"/>
    </source>
</evidence>
<dbReference type="InterPro" id="IPR029069">
    <property type="entry name" value="HotDog_dom_sf"/>
</dbReference>
<reference evidence="4" key="1">
    <citation type="submission" date="2019-02" db="EMBL/GenBank/DDBJ databases">
        <authorList>
            <person name="Li S.-H."/>
        </authorList>
    </citation>
    <scope>NUCLEOTIDE SEQUENCE</scope>
    <source>
        <strain evidence="4">IMCC11814</strain>
    </source>
</reference>
<proteinExistence type="inferred from homology"/>
<dbReference type="Gene3D" id="3.10.129.10">
    <property type="entry name" value="Hotdog Thioesterase"/>
    <property type="match status" value="1"/>
</dbReference>
<dbReference type="Proteomes" id="UP001143304">
    <property type="component" value="Unassembled WGS sequence"/>
</dbReference>
<keyword evidence="5" id="KW-1185">Reference proteome</keyword>
<comment type="caution">
    <text evidence="4">The sequence shown here is derived from an EMBL/GenBank/DDBJ whole genome shotgun (WGS) entry which is preliminary data.</text>
</comment>
<dbReference type="PANTHER" id="PTHR21660:SF1">
    <property type="entry name" value="ACYL-COENZYME A THIOESTERASE 13"/>
    <property type="match status" value="1"/>
</dbReference>
<dbReference type="Pfam" id="PF03061">
    <property type="entry name" value="4HBT"/>
    <property type="match status" value="1"/>
</dbReference>
<gene>
    <name evidence="4" type="ORF">EYC82_11065</name>
</gene>
<organism evidence="4 5">
    <name type="scientific">Candidatus Marimicrobium litorale</name>
    <dbReference type="NCBI Taxonomy" id="2518991"/>
    <lineage>
        <taxon>Bacteria</taxon>
        <taxon>Pseudomonadati</taxon>
        <taxon>Pseudomonadota</taxon>
        <taxon>Gammaproteobacteria</taxon>
        <taxon>Cellvibrionales</taxon>
        <taxon>Halieaceae</taxon>
        <taxon>Marimicrobium</taxon>
    </lineage>
</organism>
<dbReference type="CDD" id="cd03443">
    <property type="entry name" value="PaaI_thioesterase"/>
    <property type="match status" value="1"/>
</dbReference>
<sequence length="138" mass="14644">MEGTNTVDSMNASRPGFIEMLGGEITAIDTDEKTCTFEFTVSTQFCHSIDVVQGGFITAMLDAAMSHAVFATVQGISGVSSLEIKTSYLEPTRAGTLRVVGQVVKDSYKTVFLEGKMYNAEGLLSATASSVAKLVRAS</sequence>
<protein>
    <submittedName>
        <fullName evidence="4">PaaI family thioesterase</fullName>
    </submittedName>
</protein>
<dbReference type="RefSeq" id="WP_279249600.1">
    <property type="nucleotide sequence ID" value="NZ_SHNO01000001.1"/>
</dbReference>
<dbReference type="PANTHER" id="PTHR21660">
    <property type="entry name" value="THIOESTERASE SUPERFAMILY MEMBER-RELATED"/>
    <property type="match status" value="1"/>
</dbReference>